<feature type="domain" description="C2H2-type" evidence="13">
    <location>
        <begin position="400"/>
        <end position="427"/>
    </location>
</feature>
<evidence type="ECO:0000256" key="6">
    <source>
        <dbReference type="ARBA" id="ARBA00022833"/>
    </source>
</evidence>
<feature type="domain" description="SCAN box" evidence="14">
    <location>
        <begin position="48"/>
        <end position="124"/>
    </location>
</feature>
<dbReference type="GeneID" id="129327077"/>
<dbReference type="RefSeq" id="XP_054831479.1">
    <property type="nucleotide sequence ID" value="XM_054975504.1"/>
</dbReference>
<dbReference type="Gene3D" id="6.10.140.140">
    <property type="match status" value="1"/>
</dbReference>
<evidence type="ECO:0000259" key="14">
    <source>
        <dbReference type="PROSITE" id="PS50804"/>
    </source>
</evidence>
<dbReference type="PANTHER" id="PTHR24399">
    <property type="entry name" value="ZINC FINGER AND BTB DOMAIN-CONTAINING"/>
    <property type="match status" value="1"/>
</dbReference>
<dbReference type="InterPro" id="IPR038269">
    <property type="entry name" value="SCAN_sf"/>
</dbReference>
<evidence type="ECO:0000256" key="12">
    <source>
        <dbReference type="SAM" id="MobiDB-lite"/>
    </source>
</evidence>
<dbReference type="GO" id="GO:0000978">
    <property type="term" value="F:RNA polymerase II cis-regulatory region sequence-specific DNA binding"/>
    <property type="evidence" value="ECO:0007669"/>
    <property type="project" value="TreeGrafter"/>
</dbReference>
<dbReference type="Pfam" id="PF02023">
    <property type="entry name" value="SCAN"/>
    <property type="match status" value="1"/>
</dbReference>
<evidence type="ECO:0000259" key="13">
    <source>
        <dbReference type="PROSITE" id="PS50157"/>
    </source>
</evidence>
<dbReference type="RefSeq" id="XP_054831480.1">
    <property type="nucleotide sequence ID" value="XM_054975505.1"/>
</dbReference>
<keyword evidence="10" id="KW-0539">Nucleus</keyword>
<dbReference type="Proteomes" id="UP001190640">
    <property type="component" value="Chromosome 4"/>
</dbReference>
<dbReference type="GO" id="GO:0008270">
    <property type="term" value="F:zinc ion binding"/>
    <property type="evidence" value="ECO:0007669"/>
    <property type="project" value="UniProtKB-KW"/>
</dbReference>
<keyword evidence="9" id="KW-0804">Transcription</keyword>
<evidence type="ECO:0000256" key="1">
    <source>
        <dbReference type="ARBA" id="ARBA00004123"/>
    </source>
</evidence>
<feature type="domain" description="C2H2-type" evidence="13">
    <location>
        <begin position="456"/>
        <end position="483"/>
    </location>
</feature>
<organism evidence="16 18">
    <name type="scientific">Eublepharis macularius</name>
    <name type="common">Leopard gecko</name>
    <name type="synonym">Cyrtodactylus macularius</name>
    <dbReference type="NCBI Taxonomy" id="481883"/>
    <lineage>
        <taxon>Eukaryota</taxon>
        <taxon>Metazoa</taxon>
        <taxon>Chordata</taxon>
        <taxon>Craniata</taxon>
        <taxon>Vertebrata</taxon>
        <taxon>Euteleostomi</taxon>
        <taxon>Lepidosauria</taxon>
        <taxon>Squamata</taxon>
        <taxon>Bifurcata</taxon>
        <taxon>Gekkota</taxon>
        <taxon>Eublepharidae</taxon>
        <taxon>Eublepharinae</taxon>
        <taxon>Eublepharis</taxon>
    </lineage>
</organism>
<accession>A0AA97J5K9</accession>
<keyword evidence="6" id="KW-0862">Zinc</keyword>
<protein>
    <submittedName>
        <fullName evidence="17 18">Zinc finger protein 391-like</fullName>
    </submittedName>
</protein>
<evidence type="ECO:0000313" key="20">
    <source>
        <dbReference type="RefSeq" id="XP_054831482.1"/>
    </source>
</evidence>
<feature type="domain" description="C2H2-type" evidence="13">
    <location>
        <begin position="540"/>
        <end position="567"/>
    </location>
</feature>
<dbReference type="FunFam" id="3.30.160.60:FF:002159">
    <property type="entry name" value="Zinc finger protein 841"/>
    <property type="match status" value="1"/>
</dbReference>
<dbReference type="SMART" id="SM00349">
    <property type="entry name" value="KRAB"/>
    <property type="match status" value="1"/>
</dbReference>
<proteinExistence type="inferred from homology"/>
<dbReference type="FunFam" id="3.30.160.60:FF:001011">
    <property type="entry name" value="Zinc finger protein 793"/>
    <property type="match status" value="1"/>
</dbReference>
<feature type="domain" description="C2H2-type" evidence="13">
    <location>
        <begin position="372"/>
        <end position="399"/>
    </location>
</feature>
<evidence type="ECO:0000259" key="15">
    <source>
        <dbReference type="PROSITE" id="PS50805"/>
    </source>
</evidence>
<dbReference type="CDD" id="cd07936">
    <property type="entry name" value="SCAN"/>
    <property type="match status" value="1"/>
</dbReference>
<keyword evidence="4" id="KW-0677">Repeat</keyword>
<dbReference type="InterPro" id="IPR003309">
    <property type="entry name" value="SCAN_dom"/>
</dbReference>
<reference evidence="17 18" key="1">
    <citation type="submission" date="2025-04" db="UniProtKB">
        <authorList>
            <consortium name="RefSeq"/>
        </authorList>
    </citation>
    <scope>IDENTIFICATION</scope>
    <source>
        <tissue evidence="17 18">Blood</tissue>
    </source>
</reference>
<dbReference type="RefSeq" id="XP_054831481.1">
    <property type="nucleotide sequence ID" value="XM_054975506.1"/>
</dbReference>
<dbReference type="SMART" id="SM00355">
    <property type="entry name" value="ZnF_C2H2"/>
    <property type="match status" value="9"/>
</dbReference>
<evidence type="ECO:0000256" key="7">
    <source>
        <dbReference type="ARBA" id="ARBA00023015"/>
    </source>
</evidence>
<dbReference type="Pfam" id="PF01352">
    <property type="entry name" value="KRAB"/>
    <property type="match status" value="1"/>
</dbReference>
<dbReference type="GO" id="GO:0002682">
    <property type="term" value="P:regulation of immune system process"/>
    <property type="evidence" value="ECO:0007669"/>
    <property type="project" value="TreeGrafter"/>
</dbReference>
<keyword evidence="7" id="KW-0805">Transcription regulation</keyword>
<feature type="domain" description="C2H2-type" evidence="13">
    <location>
        <begin position="568"/>
        <end position="595"/>
    </location>
</feature>
<dbReference type="RefSeq" id="XP_054831482.1">
    <property type="nucleotide sequence ID" value="XM_054975507.1"/>
</dbReference>
<evidence type="ECO:0000256" key="8">
    <source>
        <dbReference type="ARBA" id="ARBA00023125"/>
    </source>
</evidence>
<comment type="subcellular location">
    <subcellularLocation>
        <location evidence="1">Nucleus</location>
    </subcellularLocation>
</comment>
<dbReference type="SUPFAM" id="SSF57667">
    <property type="entry name" value="beta-beta-alpha zinc fingers"/>
    <property type="match status" value="5"/>
</dbReference>
<evidence type="ECO:0000256" key="3">
    <source>
        <dbReference type="ARBA" id="ARBA00022723"/>
    </source>
</evidence>
<evidence type="ECO:0000256" key="10">
    <source>
        <dbReference type="ARBA" id="ARBA00023242"/>
    </source>
</evidence>
<feature type="domain" description="C2H2-type" evidence="13">
    <location>
        <begin position="428"/>
        <end position="455"/>
    </location>
</feature>
<feature type="domain" description="C2H2-type" evidence="13">
    <location>
        <begin position="344"/>
        <end position="371"/>
    </location>
</feature>
<dbReference type="SMART" id="SM00431">
    <property type="entry name" value="SCAN"/>
    <property type="match status" value="1"/>
</dbReference>
<dbReference type="FunFam" id="3.30.160.60:FF:001772">
    <property type="entry name" value="Uncharacterized protein"/>
    <property type="match status" value="1"/>
</dbReference>
<dbReference type="InterPro" id="IPR001909">
    <property type="entry name" value="KRAB"/>
</dbReference>
<evidence type="ECO:0000313" key="19">
    <source>
        <dbReference type="RefSeq" id="XP_054831481.1"/>
    </source>
</evidence>
<dbReference type="FunFam" id="3.30.160.60:FF:000358">
    <property type="entry name" value="zinc finger protein 24"/>
    <property type="match status" value="1"/>
</dbReference>
<dbReference type="FunFam" id="3.30.160.60:FF:000862">
    <property type="entry name" value="zinc finger protein 697"/>
    <property type="match status" value="1"/>
</dbReference>
<dbReference type="FunFam" id="1.10.4020.10:FF:000005">
    <property type="entry name" value="Uncharacterized protein"/>
    <property type="match status" value="1"/>
</dbReference>
<dbReference type="KEGG" id="emc:129327077"/>
<keyword evidence="16" id="KW-1185">Reference proteome</keyword>
<dbReference type="PROSITE" id="PS50157">
    <property type="entry name" value="ZINC_FINGER_C2H2_2"/>
    <property type="match status" value="9"/>
</dbReference>
<dbReference type="Gene3D" id="1.10.4020.10">
    <property type="entry name" value="DNA breaking-rejoining enzymes"/>
    <property type="match status" value="1"/>
</dbReference>
<dbReference type="InterPro" id="IPR013087">
    <property type="entry name" value="Znf_C2H2_type"/>
</dbReference>
<evidence type="ECO:0000313" key="18">
    <source>
        <dbReference type="RefSeq" id="XP_054831480.1"/>
    </source>
</evidence>
<dbReference type="PROSITE" id="PS50804">
    <property type="entry name" value="SCAN_BOX"/>
    <property type="match status" value="1"/>
</dbReference>
<feature type="region of interest" description="Disordered" evidence="12">
    <location>
        <begin position="1"/>
        <end position="23"/>
    </location>
</feature>
<dbReference type="PANTHER" id="PTHR24399:SF73">
    <property type="entry name" value="ZINC FINGER PROTEIN 572"/>
    <property type="match status" value="1"/>
</dbReference>
<dbReference type="InterPro" id="IPR036236">
    <property type="entry name" value="Znf_C2H2_sf"/>
</dbReference>
<dbReference type="GO" id="GO:0005654">
    <property type="term" value="C:nucleoplasm"/>
    <property type="evidence" value="ECO:0007669"/>
    <property type="project" value="TreeGrafter"/>
</dbReference>
<keyword evidence="5 11" id="KW-0863">Zinc-finger</keyword>
<gene>
    <name evidence="17 18 19 20" type="primary">LOC129327077</name>
</gene>
<sequence>MGNQSLPGPEAENGPEAIPAGSREEFWERPVGKILADGSTSSDVRCLHFRQFRYQEAEGPRETCSRLHHLCQLWLKPERHSKKEMLDLVLLEQFLAVLPPEMESWVRECGPETSSQAVALAEGFLLSQTEDAKQGGQDPSRGADAFPGAEKAPSDIRQRPFSWGTKWDNDGSANLLGSGGTLVGRSGPSSLCGGLEAASEPPDQGQVTLEEVSVSFTPEEWALLDPGQRALHWEVMVENYGNLADLGAVWESATEYPVIERECLYSDEEENIEYCDVLRTEEEEEEKTLNGRENPDTLQDESSQEILALQKLYKKDYRNESTGSGGKVSDINMQLNTHNTWKIFKCLECGKAFGRKDTLVSHQRIHTGQKSYKCLECGKAFVRKDNLASHQRIHTGEKPYKCLDCGKSFTENRSVNSHQRSHIGDKPYKCLDCGENLTGKGSLNSHQIIHTGEKPYKCPECGKAFGGKHNLVIHQRIHTGEKPYTCGECGKSFTGSTSLNCHQRIHTGEKPYVCLECGKAFGRKDNLVSHQRIHTGEKPFKCLDCGKTFARRGNLNSHQKVHRVEKPYKCHECGKSFSESGKLTVHQRSHTRETV</sequence>
<evidence type="ECO:0000256" key="9">
    <source>
        <dbReference type="ARBA" id="ARBA00023163"/>
    </source>
</evidence>
<feature type="domain" description="KRAB" evidence="15">
    <location>
        <begin position="207"/>
        <end position="287"/>
    </location>
</feature>
<name>A0AA97J5K9_EUBMA</name>
<dbReference type="SUPFAM" id="SSF47353">
    <property type="entry name" value="Retrovirus capsid dimerization domain-like"/>
    <property type="match status" value="1"/>
</dbReference>
<dbReference type="AlphaFoldDB" id="A0AA97J5K9"/>
<comment type="similarity">
    <text evidence="2">Belongs to the krueppel C2H2-type zinc-finger protein family.</text>
</comment>
<dbReference type="Pfam" id="PF00096">
    <property type="entry name" value="zf-C2H2"/>
    <property type="match status" value="8"/>
</dbReference>
<keyword evidence="8" id="KW-0238">DNA-binding</keyword>
<dbReference type="FunFam" id="3.30.160.60:FF:002343">
    <property type="entry name" value="Zinc finger protein 33A"/>
    <property type="match status" value="3"/>
</dbReference>
<evidence type="ECO:0000313" key="16">
    <source>
        <dbReference type="Proteomes" id="UP001190640"/>
    </source>
</evidence>
<feature type="domain" description="C2H2-type" evidence="13">
    <location>
        <begin position="512"/>
        <end position="539"/>
    </location>
</feature>
<feature type="region of interest" description="Disordered" evidence="12">
    <location>
        <begin position="130"/>
        <end position="165"/>
    </location>
</feature>
<dbReference type="GO" id="GO:0001227">
    <property type="term" value="F:DNA-binding transcription repressor activity, RNA polymerase II-specific"/>
    <property type="evidence" value="ECO:0007669"/>
    <property type="project" value="TreeGrafter"/>
</dbReference>
<dbReference type="PROSITE" id="PS50805">
    <property type="entry name" value="KRAB"/>
    <property type="match status" value="1"/>
</dbReference>
<dbReference type="PROSITE" id="PS00028">
    <property type="entry name" value="ZINC_FINGER_C2H2_1"/>
    <property type="match status" value="9"/>
</dbReference>
<dbReference type="GO" id="GO:0001817">
    <property type="term" value="P:regulation of cytokine production"/>
    <property type="evidence" value="ECO:0007669"/>
    <property type="project" value="TreeGrafter"/>
</dbReference>
<dbReference type="Gene3D" id="3.30.160.60">
    <property type="entry name" value="Classic Zinc Finger"/>
    <property type="match status" value="9"/>
</dbReference>
<evidence type="ECO:0000256" key="2">
    <source>
        <dbReference type="ARBA" id="ARBA00006991"/>
    </source>
</evidence>
<evidence type="ECO:0000256" key="5">
    <source>
        <dbReference type="ARBA" id="ARBA00022771"/>
    </source>
</evidence>
<dbReference type="SUPFAM" id="SSF109640">
    <property type="entry name" value="KRAB domain (Kruppel-associated box)"/>
    <property type="match status" value="1"/>
</dbReference>
<dbReference type="CDD" id="cd07765">
    <property type="entry name" value="KRAB_A-box"/>
    <property type="match status" value="1"/>
</dbReference>
<evidence type="ECO:0000256" key="4">
    <source>
        <dbReference type="ARBA" id="ARBA00022737"/>
    </source>
</evidence>
<dbReference type="FunFam" id="3.30.160.60:FF:000690">
    <property type="entry name" value="Zinc finger protein 354C"/>
    <property type="match status" value="1"/>
</dbReference>
<keyword evidence="3" id="KW-0479">Metal-binding</keyword>
<feature type="domain" description="C2H2-type" evidence="13">
    <location>
        <begin position="484"/>
        <end position="511"/>
    </location>
</feature>
<evidence type="ECO:0000313" key="17">
    <source>
        <dbReference type="RefSeq" id="XP_054831479.1"/>
    </source>
</evidence>
<dbReference type="InterPro" id="IPR036051">
    <property type="entry name" value="KRAB_dom_sf"/>
</dbReference>
<evidence type="ECO:0000256" key="11">
    <source>
        <dbReference type="PROSITE-ProRule" id="PRU00042"/>
    </source>
</evidence>